<dbReference type="RefSeq" id="WP_198057115.1">
    <property type="nucleotide sequence ID" value="NZ_JAEDAF010000003.1"/>
</dbReference>
<proteinExistence type="predicted"/>
<dbReference type="AlphaFoldDB" id="A0ABD4KYB5"/>
<evidence type="ECO:0000256" key="1">
    <source>
        <dbReference type="SAM" id="Phobius"/>
    </source>
</evidence>
<protein>
    <submittedName>
        <fullName evidence="2">Uncharacterized protein</fullName>
    </submittedName>
</protein>
<evidence type="ECO:0000313" key="2">
    <source>
        <dbReference type="EMBL" id="MBH8579304.1"/>
    </source>
</evidence>
<sequence>MNEHIRHGMGGVRPYLHGPVSLVTYVAMVFAATPSFPCLGLSILRC</sequence>
<organism evidence="2 3">
    <name type="scientific">Bisbaumannia pacifica</name>
    <dbReference type="NCBI Taxonomy" id="77098"/>
    <lineage>
        <taxon>Bacteria</taxon>
        <taxon>Pseudomonadati</taxon>
        <taxon>Pseudomonadota</taxon>
        <taxon>Gammaproteobacteria</taxon>
        <taxon>Oceanospirillales</taxon>
        <taxon>Halomonadaceae</taxon>
        <taxon>Bisbaumannia</taxon>
    </lineage>
</organism>
<feature type="transmembrane region" description="Helical" evidence="1">
    <location>
        <begin position="22"/>
        <end position="44"/>
    </location>
</feature>
<dbReference type="Proteomes" id="UP000651738">
    <property type="component" value="Unassembled WGS sequence"/>
</dbReference>
<keyword evidence="1" id="KW-1133">Transmembrane helix</keyword>
<name>A0ABD4KYB5_9GAMM</name>
<reference evidence="2 3" key="1">
    <citation type="submission" date="2020-12" db="EMBL/GenBank/DDBJ databases">
        <title>Draft genome sequence of Halomonas pacifica strain CARE-V15.</title>
        <authorList>
            <person name="Vignesh N."/>
            <person name="Thabitha A."/>
            <person name="Saravanan R."/>
            <person name="Manigandan V."/>
        </authorList>
    </citation>
    <scope>NUCLEOTIDE SEQUENCE [LARGE SCALE GENOMIC DNA]</scope>
    <source>
        <strain evidence="2 3">CARE-V15</strain>
    </source>
</reference>
<comment type="caution">
    <text evidence="2">The sequence shown here is derived from an EMBL/GenBank/DDBJ whole genome shotgun (WGS) entry which is preliminary data.</text>
</comment>
<dbReference type="EMBL" id="JAEDAF010000003">
    <property type="protein sequence ID" value="MBH8579304.1"/>
    <property type="molecule type" value="Genomic_DNA"/>
</dbReference>
<evidence type="ECO:0000313" key="3">
    <source>
        <dbReference type="Proteomes" id="UP000651738"/>
    </source>
</evidence>
<keyword evidence="1" id="KW-0812">Transmembrane</keyword>
<accession>A0ABD4KYB5</accession>
<keyword evidence="1" id="KW-0472">Membrane</keyword>
<gene>
    <name evidence="2" type="ORF">I7V36_04265</name>
</gene>